<keyword evidence="1" id="KW-0812">Transmembrane</keyword>
<feature type="transmembrane region" description="Helical" evidence="1">
    <location>
        <begin position="111"/>
        <end position="129"/>
    </location>
</feature>
<dbReference type="HOGENOM" id="CLU_100961_0_0_6"/>
<evidence type="ECO:0000313" key="4">
    <source>
        <dbReference type="EMBL" id="BAP54653.1"/>
    </source>
</evidence>
<feature type="domain" description="Inner membrane protein YqiJ OB-fold" evidence="2">
    <location>
        <begin position="149"/>
        <end position="211"/>
    </location>
</feature>
<gene>
    <name evidence="4" type="ORF">THII_0356</name>
</gene>
<organism evidence="4 5">
    <name type="scientific">Thioploca ingrica</name>
    <dbReference type="NCBI Taxonomy" id="40754"/>
    <lineage>
        <taxon>Bacteria</taxon>
        <taxon>Pseudomonadati</taxon>
        <taxon>Pseudomonadota</taxon>
        <taxon>Gammaproteobacteria</taxon>
        <taxon>Thiotrichales</taxon>
        <taxon>Thiotrichaceae</taxon>
        <taxon>Thioploca</taxon>
    </lineage>
</organism>
<dbReference type="OrthoDB" id="7207054at2"/>
<evidence type="ECO:0000259" key="2">
    <source>
        <dbReference type="Pfam" id="PF07290"/>
    </source>
</evidence>
<feature type="domain" description="Inner membrane protein YqiJ N-terminal" evidence="3">
    <location>
        <begin position="10"/>
        <end position="127"/>
    </location>
</feature>
<name>A0A090AAU5_9GAMM</name>
<sequence length="221" mass="24011">MLTFILDSHNFPFTIALLTMVGIALLEGITTLLGFGLSSLLGHFLPDIDAQPDLDVDHPDADTSLGHLLGWINVGRVPLMVLLVIFLTVFGLLGYTLQAIFLGIVGQMLPTLLAALLSLFLSLPVVRFLGKFLGKLMPNDETEAISEETFIGRIATITLGTATKGRPARAKFQDNYGTTHLVMVEPENTAEVFNQGDKVVLLERLGGKFLAARNINPLLEK</sequence>
<feature type="transmembrane region" description="Helical" evidence="1">
    <location>
        <begin position="12"/>
        <end position="35"/>
    </location>
</feature>
<dbReference type="Proteomes" id="UP000031623">
    <property type="component" value="Chromosome"/>
</dbReference>
<dbReference type="Pfam" id="PF21001">
    <property type="entry name" value="YqiJ_N"/>
    <property type="match status" value="1"/>
</dbReference>
<dbReference type="InterPro" id="IPR010840">
    <property type="entry name" value="YqiJ_OB"/>
</dbReference>
<accession>A0A090AAU5</accession>
<protein>
    <submittedName>
        <fullName evidence="4">Inner membrane protein YqiJ</fullName>
    </submittedName>
</protein>
<feature type="transmembrane region" description="Helical" evidence="1">
    <location>
        <begin position="79"/>
        <end position="105"/>
    </location>
</feature>
<dbReference type="InterPro" id="IPR048376">
    <property type="entry name" value="YqiJ_N"/>
</dbReference>
<reference evidence="4 5" key="1">
    <citation type="journal article" date="2014" name="ISME J.">
        <title>Ecophysiology of Thioploca ingrica as revealed by the complete genome sequence supplemented with proteomic evidence.</title>
        <authorList>
            <person name="Kojima H."/>
            <person name="Ogura Y."/>
            <person name="Yamamoto N."/>
            <person name="Togashi T."/>
            <person name="Mori H."/>
            <person name="Watanabe T."/>
            <person name="Nemoto F."/>
            <person name="Kurokawa K."/>
            <person name="Hayashi T."/>
            <person name="Fukui M."/>
        </authorList>
    </citation>
    <scope>NUCLEOTIDE SEQUENCE [LARGE SCALE GENOMIC DNA]</scope>
</reference>
<dbReference type="Pfam" id="PF07290">
    <property type="entry name" value="YqiJ_OB"/>
    <property type="match status" value="1"/>
</dbReference>
<keyword evidence="1" id="KW-0472">Membrane</keyword>
<keyword evidence="5" id="KW-1185">Reference proteome</keyword>
<evidence type="ECO:0000313" key="5">
    <source>
        <dbReference type="Proteomes" id="UP000031623"/>
    </source>
</evidence>
<dbReference type="KEGG" id="tig:THII_0356"/>
<proteinExistence type="predicted"/>
<evidence type="ECO:0000259" key="3">
    <source>
        <dbReference type="Pfam" id="PF21001"/>
    </source>
</evidence>
<dbReference type="STRING" id="40754.THII_0356"/>
<keyword evidence="1" id="KW-1133">Transmembrane helix</keyword>
<dbReference type="EMBL" id="AP014633">
    <property type="protein sequence ID" value="BAP54653.1"/>
    <property type="molecule type" value="Genomic_DNA"/>
</dbReference>
<evidence type="ECO:0000256" key="1">
    <source>
        <dbReference type="SAM" id="Phobius"/>
    </source>
</evidence>
<dbReference type="AlphaFoldDB" id="A0A090AAU5"/>